<accession>A0A2I1M6N2</accession>
<keyword evidence="1" id="KW-0472">Membrane</keyword>
<feature type="transmembrane region" description="Helical" evidence="1">
    <location>
        <begin position="29"/>
        <end position="47"/>
    </location>
</feature>
<proteinExistence type="predicted"/>
<protein>
    <submittedName>
        <fullName evidence="2">Conjugal transfer protein</fullName>
    </submittedName>
</protein>
<comment type="caution">
    <text evidence="2">The sequence shown here is derived from an EMBL/GenBank/DDBJ whole genome shotgun (WGS) entry which is preliminary data.</text>
</comment>
<feature type="transmembrane region" description="Helical" evidence="1">
    <location>
        <begin position="93"/>
        <end position="114"/>
    </location>
</feature>
<keyword evidence="1" id="KW-1133">Transmembrane helix</keyword>
<keyword evidence="1" id="KW-0812">Transmembrane</keyword>
<evidence type="ECO:0000256" key="1">
    <source>
        <dbReference type="SAM" id="Phobius"/>
    </source>
</evidence>
<organism evidence="2 3">
    <name type="scientific">Anaerococcus octavius</name>
    <dbReference type="NCBI Taxonomy" id="54007"/>
    <lineage>
        <taxon>Bacteria</taxon>
        <taxon>Bacillati</taxon>
        <taxon>Bacillota</taxon>
        <taxon>Tissierellia</taxon>
        <taxon>Tissierellales</taxon>
        <taxon>Peptoniphilaceae</taxon>
        <taxon>Anaerococcus</taxon>
    </lineage>
</organism>
<name>A0A2I1M6N2_9FIRM</name>
<evidence type="ECO:0000313" key="2">
    <source>
        <dbReference type="EMBL" id="PKZ15775.1"/>
    </source>
</evidence>
<gene>
    <name evidence="2" type="ORF">CYJ34_07060</name>
</gene>
<evidence type="ECO:0000313" key="3">
    <source>
        <dbReference type="Proteomes" id="UP000234335"/>
    </source>
</evidence>
<dbReference type="RefSeq" id="WP_101540595.1">
    <property type="nucleotide sequence ID" value="NZ_PKGS01000005.1"/>
</dbReference>
<dbReference type="EMBL" id="PKGS01000005">
    <property type="protein sequence ID" value="PKZ15775.1"/>
    <property type="molecule type" value="Genomic_DNA"/>
</dbReference>
<sequence>MFLVYLLLVALPILYFFFWLTVGMSIAKFAVFALDKLVIFVFIAYLVHNHFSIIHSSGYFVYFWDILSGLVAAAVYTFIFNKIYSLFPLLGSILNFIISYLGVMTVYCLLIVAIRGGDKYFIPLLNNETLNNIANYILIGVLAIFPWRKREEYLE</sequence>
<feature type="transmembrane region" description="Helical" evidence="1">
    <location>
        <begin position="59"/>
        <end position="81"/>
    </location>
</feature>
<reference evidence="2 3" key="1">
    <citation type="submission" date="2017-12" db="EMBL/GenBank/DDBJ databases">
        <title>Phylogenetic diversity of female urinary microbiome.</title>
        <authorList>
            <person name="Thomas-White K."/>
            <person name="Wolfe A.J."/>
        </authorList>
    </citation>
    <scope>NUCLEOTIDE SEQUENCE [LARGE SCALE GENOMIC DNA]</scope>
    <source>
        <strain evidence="2 3">UMB0119</strain>
    </source>
</reference>
<feature type="transmembrane region" description="Helical" evidence="1">
    <location>
        <begin position="6"/>
        <end position="22"/>
    </location>
</feature>
<dbReference type="AlphaFoldDB" id="A0A2I1M6N2"/>
<keyword evidence="3" id="KW-1185">Reference proteome</keyword>
<dbReference type="Proteomes" id="UP000234335">
    <property type="component" value="Unassembled WGS sequence"/>
</dbReference>